<comment type="cofactor">
    <cofactor evidence="10">
        <name>[2Fe-2S] cluster</name>
        <dbReference type="ChEBI" id="CHEBI:190135"/>
    </cofactor>
    <text evidence="10">Binds 1 [2Fe-2S] cluster.</text>
</comment>
<organism evidence="12 13">
    <name type="scientific">Microbulbifer aggregans</name>
    <dbReference type="NCBI Taxonomy" id="1769779"/>
    <lineage>
        <taxon>Bacteria</taxon>
        <taxon>Pseudomonadati</taxon>
        <taxon>Pseudomonadota</taxon>
        <taxon>Gammaproteobacteria</taxon>
        <taxon>Cellvibrionales</taxon>
        <taxon>Microbulbiferaceae</taxon>
        <taxon>Microbulbifer</taxon>
    </lineage>
</organism>
<keyword evidence="4 10" id="KW-0479">Metal-binding</keyword>
<keyword evidence="12" id="KW-0560">Oxidoreductase</keyword>
<evidence type="ECO:0000256" key="6">
    <source>
        <dbReference type="ARBA" id="ARBA00023014"/>
    </source>
</evidence>
<dbReference type="RefSeq" id="WP_083260900.1">
    <property type="nucleotide sequence ID" value="NZ_CP014143.1"/>
</dbReference>
<dbReference type="GO" id="GO:0051537">
    <property type="term" value="F:2 iron, 2 sulfur cluster binding"/>
    <property type="evidence" value="ECO:0007669"/>
    <property type="project" value="UniProtKB-KW"/>
</dbReference>
<evidence type="ECO:0000313" key="12">
    <source>
        <dbReference type="EMBL" id="AOS97307.1"/>
    </source>
</evidence>
<keyword evidence="13" id="KW-1185">Reference proteome</keyword>
<keyword evidence="5 10" id="KW-0408">Iron</keyword>
<dbReference type="Gene3D" id="3.40.30.10">
    <property type="entry name" value="Glutaredoxin"/>
    <property type="match status" value="1"/>
</dbReference>
<evidence type="ECO:0000256" key="5">
    <source>
        <dbReference type="ARBA" id="ARBA00023004"/>
    </source>
</evidence>
<dbReference type="NCBIfam" id="NF005722">
    <property type="entry name" value="PRK07539.1-2"/>
    <property type="match status" value="1"/>
</dbReference>
<evidence type="ECO:0000256" key="1">
    <source>
        <dbReference type="ARBA" id="ARBA00010643"/>
    </source>
</evidence>
<feature type="binding site" evidence="10">
    <location>
        <position position="101"/>
    </location>
    <ligand>
        <name>[2Fe-2S] cluster</name>
        <dbReference type="ChEBI" id="CHEBI:190135"/>
    </ligand>
</feature>
<dbReference type="InterPro" id="IPR036249">
    <property type="entry name" value="Thioredoxin-like_sf"/>
</dbReference>
<feature type="region of interest" description="Disordered" evidence="11">
    <location>
        <begin position="1"/>
        <end position="22"/>
    </location>
</feature>
<evidence type="ECO:0000256" key="2">
    <source>
        <dbReference type="ARBA" id="ARBA00019898"/>
    </source>
</evidence>
<dbReference type="STRING" id="1769779.AUP74_01876"/>
<dbReference type="OrthoDB" id="9807941at2"/>
<evidence type="ECO:0000256" key="8">
    <source>
        <dbReference type="ARBA" id="ARBA00032788"/>
    </source>
</evidence>
<dbReference type="PATRIC" id="fig|1769779.3.peg.1880"/>
<dbReference type="InterPro" id="IPR002023">
    <property type="entry name" value="NuoE-like"/>
</dbReference>
<protein>
    <recommendedName>
        <fullName evidence="2">NADH-quinone oxidoreductase subunit E</fullName>
    </recommendedName>
    <alternativeName>
        <fullName evidence="7">NADH dehydrogenase I subunit E</fullName>
    </alternativeName>
    <alternativeName>
        <fullName evidence="8">NDH-1 subunit E</fullName>
    </alternativeName>
</protein>
<sequence>MEEQQLPEFHRIPVRQEGEAPQLSAEEINEIDEERSHYECDGAAGLEALRIVQRKRGWISDESLRAVSAYLGIAEAELEGLATYYQLLFRSPPGTEVIQLCKSSSCWILGCEQLQADIIEELGIGPGETSTDGIFTLLENPCLGACDRAPVLLMNGELHTHLSGEKLRALLAEKRRRHADQSTD</sequence>
<dbReference type="PIRSF" id="PIRSF000216">
    <property type="entry name" value="NADH_DH_24kDa"/>
    <property type="match status" value="1"/>
</dbReference>
<keyword evidence="3 10" id="KW-0001">2Fe-2S</keyword>
<evidence type="ECO:0000256" key="10">
    <source>
        <dbReference type="PIRSR" id="PIRSR000216-1"/>
    </source>
</evidence>
<reference evidence="13" key="1">
    <citation type="submission" date="2016-01" db="EMBL/GenBank/DDBJ databases">
        <title>Complete genome sequence of Microbulbifer sp. CCB-MM1, a halophile isolated from Matang Mangrove Forest, Perak.</title>
        <authorList>
            <person name="Moh T.H."/>
            <person name="Dinesh B."/>
            <person name="Lau N.-S."/>
            <person name="Go F."/>
            <person name="Alexander Chong S.-C."/>
        </authorList>
    </citation>
    <scope>NUCLEOTIDE SEQUENCE [LARGE SCALE GENOMIC DNA]</scope>
    <source>
        <strain evidence="13">CCB-MM1</strain>
    </source>
</reference>
<name>A0A1C9W819_9GAMM</name>
<keyword evidence="6 10" id="KW-0411">Iron-sulfur</keyword>
<dbReference type="Pfam" id="PF01257">
    <property type="entry name" value="2Fe-2S_thioredx"/>
    <property type="match status" value="1"/>
</dbReference>
<dbReference type="InterPro" id="IPR041921">
    <property type="entry name" value="NuoE_N"/>
</dbReference>
<comment type="similarity">
    <text evidence="1">Belongs to the complex I 24 kDa subunit family.</text>
</comment>
<dbReference type="Proteomes" id="UP000095672">
    <property type="component" value="Chromosome"/>
</dbReference>
<dbReference type="GO" id="GO:0046872">
    <property type="term" value="F:metal ion binding"/>
    <property type="evidence" value="ECO:0007669"/>
    <property type="project" value="UniProtKB-KW"/>
</dbReference>
<dbReference type="CDD" id="cd03064">
    <property type="entry name" value="TRX_Fd_NuoE"/>
    <property type="match status" value="1"/>
</dbReference>
<proteinExistence type="inferred from homology"/>
<dbReference type="PROSITE" id="PS01099">
    <property type="entry name" value="COMPLEX1_24K"/>
    <property type="match status" value="1"/>
</dbReference>
<evidence type="ECO:0000313" key="13">
    <source>
        <dbReference type="Proteomes" id="UP000095672"/>
    </source>
</evidence>
<dbReference type="PANTHER" id="PTHR10371">
    <property type="entry name" value="NADH DEHYDROGENASE UBIQUINONE FLAVOPROTEIN 2, MITOCHONDRIAL"/>
    <property type="match status" value="1"/>
</dbReference>
<accession>A0A1C9W819</accession>
<dbReference type="AlphaFoldDB" id="A0A1C9W819"/>
<evidence type="ECO:0000256" key="3">
    <source>
        <dbReference type="ARBA" id="ARBA00022714"/>
    </source>
</evidence>
<evidence type="ECO:0000256" key="4">
    <source>
        <dbReference type="ARBA" id="ARBA00022723"/>
    </source>
</evidence>
<dbReference type="PANTHER" id="PTHR10371:SF3">
    <property type="entry name" value="NADH DEHYDROGENASE [UBIQUINONE] FLAVOPROTEIN 2, MITOCHONDRIAL"/>
    <property type="match status" value="1"/>
</dbReference>
<dbReference type="KEGG" id="micc:AUP74_01876"/>
<feature type="binding site" evidence="10">
    <location>
        <position position="106"/>
    </location>
    <ligand>
        <name>[2Fe-2S] cluster</name>
        <dbReference type="ChEBI" id="CHEBI:190135"/>
    </ligand>
</feature>
<comment type="cofactor">
    <cofactor evidence="9">
        <name>[2Fe-2S] cluster</name>
        <dbReference type="ChEBI" id="CHEBI:190135"/>
    </cofactor>
</comment>
<gene>
    <name evidence="12" type="primary">nuoE</name>
    <name evidence="12" type="ORF">AUP74_01876</name>
</gene>
<dbReference type="InterPro" id="IPR042128">
    <property type="entry name" value="NuoE_dom"/>
</dbReference>
<dbReference type="Gene3D" id="1.10.10.1590">
    <property type="entry name" value="NADH-quinone oxidoreductase subunit E"/>
    <property type="match status" value="1"/>
</dbReference>
<evidence type="ECO:0000256" key="11">
    <source>
        <dbReference type="SAM" id="MobiDB-lite"/>
    </source>
</evidence>
<dbReference type="GO" id="GO:0003954">
    <property type="term" value="F:NADH dehydrogenase activity"/>
    <property type="evidence" value="ECO:0007669"/>
    <property type="project" value="TreeGrafter"/>
</dbReference>
<evidence type="ECO:0000256" key="7">
    <source>
        <dbReference type="ARBA" id="ARBA00031580"/>
    </source>
</evidence>
<dbReference type="EMBL" id="CP014143">
    <property type="protein sequence ID" value="AOS97307.1"/>
    <property type="molecule type" value="Genomic_DNA"/>
</dbReference>
<dbReference type="SUPFAM" id="SSF52833">
    <property type="entry name" value="Thioredoxin-like"/>
    <property type="match status" value="1"/>
</dbReference>
<feature type="compositionally biased region" description="Basic and acidic residues" evidence="11">
    <location>
        <begin position="8"/>
        <end position="18"/>
    </location>
</feature>
<evidence type="ECO:0000256" key="9">
    <source>
        <dbReference type="ARBA" id="ARBA00034078"/>
    </source>
</evidence>
<feature type="binding site" evidence="10">
    <location>
        <position position="146"/>
    </location>
    <ligand>
        <name>[2Fe-2S] cluster</name>
        <dbReference type="ChEBI" id="CHEBI:190135"/>
    </ligand>
</feature>
<feature type="binding site" evidence="10">
    <location>
        <position position="142"/>
    </location>
    <ligand>
        <name>[2Fe-2S] cluster</name>
        <dbReference type="ChEBI" id="CHEBI:190135"/>
    </ligand>
</feature>